<dbReference type="Gene3D" id="2.120.10.90">
    <property type="entry name" value="DNA gyrase/topoisomerase IV, subunit A, C-terminal"/>
    <property type="match status" value="1"/>
</dbReference>
<dbReference type="GO" id="GO:0009330">
    <property type="term" value="C:DNA topoisomerase type II (double strand cut, ATP-hydrolyzing) complex"/>
    <property type="evidence" value="ECO:0007669"/>
    <property type="project" value="TreeGrafter"/>
</dbReference>
<proteinExistence type="predicted"/>
<evidence type="ECO:0000313" key="1">
    <source>
        <dbReference type="EMBL" id="KPL84966.1"/>
    </source>
</evidence>
<comment type="caution">
    <text evidence="1">The sequence shown here is derived from an EMBL/GenBank/DDBJ whole genome shotgun (WGS) entry which is preliminary data.</text>
</comment>
<name>A0A0P6YIQ4_9CHLR</name>
<dbReference type="OrthoDB" id="156274at2"/>
<accession>A0A0P6YIQ4</accession>
<dbReference type="Proteomes" id="UP000050501">
    <property type="component" value="Unassembled WGS sequence"/>
</dbReference>
<dbReference type="EMBL" id="LGCM01000027">
    <property type="protein sequence ID" value="KPL84966.1"/>
    <property type="molecule type" value="Genomic_DNA"/>
</dbReference>
<dbReference type="SUPFAM" id="SSF101904">
    <property type="entry name" value="GyrA/ParC C-terminal domain-like"/>
    <property type="match status" value="1"/>
</dbReference>
<dbReference type="PANTHER" id="PTHR43493:SF5">
    <property type="entry name" value="DNA GYRASE SUBUNIT A, CHLOROPLASTIC_MITOCHONDRIAL"/>
    <property type="match status" value="1"/>
</dbReference>
<dbReference type="Pfam" id="PF03989">
    <property type="entry name" value="DNA_gyraseA_C"/>
    <property type="match status" value="4"/>
</dbReference>
<dbReference type="AlphaFoldDB" id="A0A0P6YIQ4"/>
<sequence>MQRPDLRPLPDDVRKYIEFLEAKIQILEAPRAARTAASRSETVEREAPINEEPIAQEAASQYQLLTISQQGVVKRTERHLFSRQHRGGMGVFDLEVQPPDQPAALACLTAAQHFLVFTNHGRVFRFASGKLELSPVRSRGEDIFDRIPFEAGEAVAAILPERAQGYVAMVSASGRVRSLRHHLFGEHMKPGVSVLNFQEYGPLASACWTSGDGDIFLATNNGMGIRFNEKLIPPQGDWGIRLAEGAQVVGIAPVYDDSRLFLLGADGRGTVRVMPSFAANKSLGGSGKQTIKNAQVVGIAALERNQDLFVLSRLGKLIRFPANEVSETEGVVQGVLCMSLRGDEVVALLNC</sequence>
<dbReference type="InterPro" id="IPR050220">
    <property type="entry name" value="Type_II_DNA_Topoisomerases"/>
</dbReference>
<evidence type="ECO:0000313" key="2">
    <source>
        <dbReference type="Proteomes" id="UP000050501"/>
    </source>
</evidence>
<dbReference type="InterPro" id="IPR035516">
    <property type="entry name" value="Gyrase/topoIV_suA_C"/>
</dbReference>
<organism evidence="1 2">
    <name type="scientific">Levilinea saccharolytica</name>
    <dbReference type="NCBI Taxonomy" id="229921"/>
    <lineage>
        <taxon>Bacteria</taxon>
        <taxon>Bacillati</taxon>
        <taxon>Chloroflexota</taxon>
        <taxon>Anaerolineae</taxon>
        <taxon>Anaerolineales</taxon>
        <taxon>Anaerolineaceae</taxon>
        <taxon>Levilinea</taxon>
    </lineage>
</organism>
<gene>
    <name evidence="1" type="ORF">ADN01_06125</name>
</gene>
<keyword evidence="2" id="KW-1185">Reference proteome</keyword>
<reference evidence="1 2" key="1">
    <citation type="submission" date="2015-07" db="EMBL/GenBank/DDBJ databases">
        <title>Genome sequence of Levilinea saccharolytica DSM 16555.</title>
        <authorList>
            <person name="Hemp J."/>
            <person name="Ward L.M."/>
            <person name="Pace L.A."/>
            <person name="Fischer W.W."/>
        </authorList>
    </citation>
    <scope>NUCLEOTIDE SEQUENCE [LARGE SCALE GENOMIC DNA]</scope>
    <source>
        <strain evidence="1 2">KIBI-1</strain>
    </source>
</reference>
<dbReference type="GO" id="GO:0006265">
    <property type="term" value="P:DNA topological change"/>
    <property type="evidence" value="ECO:0007669"/>
    <property type="project" value="InterPro"/>
</dbReference>
<dbReference type="PANTHER" id="PTHR43493">
    <property type="entry name" value="DNA GYRASE/TOPOISOMERASE SUBUNIT A"/>
    <property type="match status" value="1"/>
</dbReference>
<dbReference type="InterPro" id="IPR006691">
    <property type="entry name" value="GyrA/parC_rep"/>
</dbReference>
<dbReference type="STRING" id="229921.ADN01_06125"/>
<dbReference type="GO" id="GO:0003677">
    <property type="term" value="F:DNA binding"/>
    <property type="evidence" value="ECO:0007669"/>
    <property type="project" value="InterPro"/>
</dbReference>
<evidence type="ECO:0008006" key="3">
    <source>
        <dbReference type="Google" id="ProtNLM"/>
    </source>
</evidence>
<dbReference type="GO" id="GO:0005524">
    <property type="term" value="F:ATP binding"/>
    <property type="evidence" value="ECO:0007669"/>
    <property type="project" value="InterPro"/>
</dbReference>
<dbReference type="GO" id="GO:0003918">
    <property type="term" value="F:DNA topoisomerase type II (double strand cut, ATP-hydrolyzing) activity"/>
    <property type="evidence" value="ECO:0007669"/>
    <property type="project" value="TreeGrafter"/>
</dbReference>
<dbReference type="RefSeq" id="WP_062418426.1">
    <property type="nucleotide sequence ID" value="NZ_DF967974.1"/>
</dbReference>
<protein>
    <recommendedName>
        <fullName evidence="3">DNA gyrase subunit A</fullName>
    </recommendedName>
</protein>